<dbReference type="EMBL" id="JANPWB010000006">
    <property type="protein sequence ID" value="KAJ1175229.1"/>
    <property type="molecule type" value="Genomic_DNA"/>
</dbReference>
<sequence length="112" mass="11995">MKRRSCDVSTSSLYLPAMRSSVRLHGPASLWRSPRAPFRVLPEDIQNSSGAQHSQGAAHVSLSLLGHEPKSEGPVAPQVVPPPVWLLLVPNSSLRQHRALLQVPPSLAIAGG</sequence>
<name>A0AAV7TFZ4_PLEWA</name>
<accession>A0AAV7TFZ4</accession>
<evidence type="ECO:0000313" key="2">
    <source>
        <dbReference type="Proteomes" id="UP001066276"/>
    </source>
</evidence>
<organism evidence="1 2">
    <name type="scientific">Pleurodeles waltl</name>
    <name type="common">Iberian ribbed newt</name>
    <dbReference type="NCBI Taxonomy" id="8319"/>
    <lineage>
        <taxon>Eukaryota</taxon>
        <taxon>Metazoa</taxon>
        <taxon>Chordata</taxon>
        <taxon>Craniata</taxon>
        <taxon>Vertebrata</taxon>
        <taxon>Euteleostomi</taxon>
        <taxon>Amphibia</taxon>
        <taxon>Batrachia</taxon>
        <taxon>Caudata</taxon>
        <taxon>Salamandroidea</taxon>
        <taxon>Salamandridae</taxon>
        <taxon>Pleurodelinae</taxon>
        <taxon>Pleurodeles</taxon>
    </lineage>
</organism>
<proteinExistence type="predicted"/>
<protein>
    <submittedName>
        <fullName evidence="1">Uncharacterized protein</fullName>
    </submittedName>
</protein>
<dbReference type="AlphaFoldDB" id="A0AAV7TFZ4"/>
<reference evidence="1" key="1">
    <citation type="journal article" date="2022" name="bioRxiv">
        <title>Sequencing and chromosome-scale assembly of the giantPleurodeles waltlgenome.</title>
        <authorList>
            <person name="Brown T."/>
            <person name="Elewa A."/>
            <person name="Iarovenko S."/>
            <person name="Subramanian E."/>
            <person name="Araus A.J."/>
            <person name="Petzold A."/>
            <person name="Susuki M."/>
            <person name="Suzuki K.-i.T."/>
            <person name="Hayashi T."/>
            <person name="Toyoda A."/>
            <person name="Oliveira C."/>
            <person name="Osipova E."/>
            <person name="Leigh N.D."/>
            <person name="Simon A."/>
            <person name="Yun M.H."/>
        </authorList>
    </citation>
    <scope>NUCLEOTIDE SEQUENCE</scope>
    <source>
        <strain evidence="1">20211129_DDA</strain>
        <tissue evidence="1">Liver</tissue>
    </source>
</reference>
<evidence type="ECO:0000313" key="1">
    <source>
        <dbReference type="EMBL" id="KAJ1175229.1"/>
    </source>
</evidence>
<keyword evidence="2" id="KW-1185">Reference proteome</keyword>
<gene>
    <name evidence="1" type="ORF">NDU88_000520</name>
</gene>
<comment type="caution">
    <text evidence="1">The sequence shown here is derived from an EMBL/GenBank/DDBJ whole genome shotgun (WGS) entry which is preliminary data.</text>
</comment>
<dbReference type="Proteomes" id="UP001066276">
    <property type="component" value="Chromosome 3_2"/>
</dbReference>